<dbReference type="InterPro" id="IPR045759">
    <property type="entry name" value="Ap4A_phos1/2_N"/>
</dbReference>
<evidence type="ECO:0000259" key="2">
    <source>
        <dbReference type="Pfam" id="PF09830"/>
    </source>
</evidence>
<feature type="domain" description="Ap4A phosphorylase 1/2 N-terminal" evidence="3">
    <location>
        <begin position="2"/>
        <end position="152"/>
    </location>
</feature>
<dbReference type="GO" id="GO:0003877">
    <property type="term" value="F:ATP:ADP adenylyltransferase activity"/>
    <property type="evidence" value="ECO:0007669"/>
    <property type="project" value="InterPro"/>
</dbReference>
<protein>
    <submittedName>
        <fullName evidence="4">Phosphorylase</fullName>
    </submittedName>
</protein>
<proteinExistence type="predicted"/>
<dbReference type="InterPro" id="IPR036265">
    <property type="entry name" value="HIT-like_sf"/>
</dbReference>
<dbReference type="InterPro" id="IPR009163">
    <property type="entry name" value="Ap4A_phos1/2"/>
</dbReference>
<dbReference type="OrthoDB" id="421767at2"/>
<dbReference type="PANTHER" id="PTHR38420:SF1">
    <property type="entry name" value="PUTATIVE (AFU_ORTHOLOGUE AFUA_5G14690)-RELATED"/>
    <property type="match status" value="1"/>
</dbReference>
<comment type="caution">
    <text evidence="4">The sequence shown here is derived from an EMBL/GenBank/DDBJ whole genome shotgun (WGS) entry which is preliminary data.</text>
</comment>
<gene>
    <name evidence="4" type="ORF">C9I98_17415</name>
</gene>
<evidence type="ECO:0000259" key="3">
    <source>
        <dbReference type="Pfam" id="PF19327"/>
    </source>
</evidence>
<evidence type="ECO:0000256" key="1">
    <source>
        <dbReference type="PIRSR" id="PIRSR000846-1"/>
    </source>
</evidence>
<name>A0A2T3NPI7_9GAMM</name>
<feature type="active site" description="Nucleophile" evidence="1">
    <location>
        <position position="145"/>
    </location>
</feature>
<dbReference type="PANTHER" id="PTHR38420">
    <property type="entry name" value="AP-4-A PHOSPHORYLASE II"/>
    <property type="match status" value="1"/>
</dbReference>
<dbReference type="Proteomes" id="UP000241771">
    <property type="component" value="Unassembled WGS sequence"/>
</dbReference>
<dbReference type="EMBL" id="PYMA01000012">
    <property type="protein sequence ID" value="PSW18161.1"/>
    <property type="molecule type" value="Genomic_DNA"/>
</dbReference>
<dbReference type="GO" id="GO:0005524">
    <property type="term" value="F:ATP binding"/>
    <property type="evidence" value="ECO:0007669"/>
    <property type="project" value="InterPro"/>
</dbReference>
<sequence>MFWQTANFVTQKALEDGALLPIATEAITIAENGVNYLVHTLSANAQSKPIATPQRSPLDKIPANPFLPYEPALYVAEAGDHHVCLLNKFPVLSPHLLICSKTFVPQSALLERSDFAAWLLGLKSDSSLGFFNSGPDAGASQTHRHMQLVQTGIPLESVIASGELPFKHCLYLFETEQDAGYLYQCYLDAVDRLEMSQHVGKECEPYNLLLTKRWMLVLPRSRNNIEGVFANGFNFTGRFLVKRPEQLAWLTKYGLMNYLKDCVERQEG</sequence>
<reference evidence="4 5" key="1">
    <citation type="submission" date="2018-01" db="EMBL/GenBank/DDBJ databases">
        <title>Whole genome sequencing of Histamine producing bacteria.</title>
        <authorList>
            <person name="Butler K."/>
        </authorList>
    </citation>
    <scope>NUCLEOTIDE SEQUENCE [LARGE SCALE GENOMIC DNA]</scope>
    <source>
        <strain evidence="4 5">DSM 100436</strain>
    </source>
</reference>
<dbReference type="GO" id="GO:0009117">
    <property type="term" value="P:nucleotide metabolic process"/>
    <property type="evidence" value="ECO:0007669"/>
    <property type="project" value="InterPro"/>
</dbReference>
<dbReference type="AlphaFoldDB" id="A0A2T3NPI7"/>
<dbReference type="InterPro" id="IPR019200">
    <property type="entry name" value="ATP_adenylylTrfase_C"/>
</dbReference>
<dbReference type="SUPFAM" id="SSF54197">
    <property type="entry name" value="HIT-like"/>
    <property type="match status" value="1"/>
</dbReference>
<evidence type="ECO:0000313" key="4">
    <source>
        <dbReference type="EMBL" id="PSW18161.1"/>
    </source>
</evidence>
<dbReference type="Gene3D" id="3.30.428.70">
    <property type="match status" value="1"/>
</dbReference>
<dbReference type="PIRSF" id="PIRSF000846">
    <property type="entry name" value="ATP_adenylyltr"/>
    <property type="match status" value="1"/>
</dbReference>
<organism evidence="4 5">
    <name type="scientific">Photobacterium sanctipauli</name>
    <dbReference type="NCBI Taxonomy" id="1342794"/>
    <lineage>
        <taxon>Bacteria</taxon>
        <taxon>Pseudomonadati</taxon>
        <taxon>Pseudomonadota</taxon>
        <taxon>Gammaproteobacteria</taxon>
        <taxon>Vibrionales</taxon>
        <taxon>Vibrionaceae</taxon>
        <taxon>Photobacterium</taxon>
    </lineage>
</organism>
<keyword evidence="5" id="KW-1185">Reference proteome</keyword>
<evidence type="ECO:0000313" key="5">
    <source>
        <dbReference type="Proteomes" id="UP000241771"/>
    </source>
</evidence>
<dbReference type="Pfam" id="PF19327">
    <property type="entry name" value="Ap4A_phos_N"/>
    <property type="match status" value="1"/>
</dbReference>
<accession>A0A2T3NPI7</accession>
<feature type="domain" description="ATP adenylyltransferase C-terminal" evidence="2">
    <location>
        <begin position="163"/>
        <end position="262"/>
    </location>
</feature>
<dbReference type="Pfam" id="PF09830">
    <property type="entry name" value="ATP_transf"/>
    <property type="match status" value="1"/>
</dbReference>
<dbReference type="InterPro" id="IPR043171">
    <property type="entry name" value="Ap4A_phos1/2-like"/>
</dbReference>